<evidence type="ECO:0000313" key="1">
    <source>
        <dbReference type="EMBL" id="OQE14123.1"/>
    </source>
</evidence>
<protein>
    <submittedName>
        <fullName evidence="1">Uncharacterized protein</fullName>
    </submittedName>
</protein>
<dbReference type="Proteomes" id="UP000191285">
    <property type="component" value="Unassembled WGS sequence"/>
</dbReference>
<sequence>MGYLRIWAPWVMEFRHDPNAKSLWVFEEAFEDPWVFRNRPWVPMNYP</sequence>
<dbReference type="AlphaFoldDB" id="A0A1V6SKM5"/>
<comment type="caution">
    <text evidence="1">The sequence shown here is derived from an EMBL/GenBank/DDBJ whole genome shotgun (WGS) entry which is preliminary data.</text>
</comment>
<proteinExistence type="predicted"/>
<keyword evidence="2" id="KW-1185">Reference proteome</keyword>
<name>A0A1V6SKM5_9EURO</name>
<dbReference type="EMBL" id="MLKD01000038">
    <property type="protein sequence ID" value="OQE14123.1"/>
    <property type="molecule type" value="Genomic_DNA"/>
</dbReference>
<evidence type="ECO:0000313" key="2">
    <source>
        <dbReference type="Proteomes" id="UP000191285"/>
    </source>
</evidence>
<gene>
    <name evidence="1" type="ORF">PENSTE_c038G07953</name>
</gene>
<organism evidence="1 2">
    <name type="scientific">Penicillium steckii</name>
    <dbReference type="NCBI Taxonomy" id="303698"/>
    <lineage>
        <taxon>Eukaryota</taxon>
        <taxon>Fungi</taxon>
        <taxon>Dikarya</taxon>
        <taxon>Ascomycota</taxon>
        <taxon>Pezizomycotina</taxon>
        <taxon>Eurotiomycetes</taxon>
        <taxon>Eurotiomycetidae</taxon>
        <taxon>Eurotiales</taxon>
        <taxon>Aspergillaceae</taxon>
        <taxon>Penicillium</taxon>
    </lineage>
</organism>
<reference evidence="2" key="1">
    <citation type="journal article" date="2017" name="Nat. Microbiol.">
        <title>Global analysis of biosynthetic gene clusters reveals vast potential of secondary metabolite production in Penicillium species.</title>
        <authorList>
            <person name="Nielsen J.C."/>
            <person name="Grijseels S."/>
            <person name="Prigent S."/>
            <person name="Ji B."/>
            <person name="Dainat J."/>
            <person name="Nielsen K.F."/>
            <person name="Frisvad J.C."/>
            <person name="Workman M."/>
            <person name="Nielsen J."/>
        </authorList>
    </citation>
    <scope>NUCLEOTIDE SEQUENCE [LARGE SCALE GENOMIC DNA]</scope>
    <source>
        <strain evidence="2">IBT 24891</strain>
    </source>
</reference>
<accession>A0A1V6SKM5</accession>